<organism evidence="1 2">
    <name type="scientific">Methylomonas rosea</name>
    <dbReference type="NCBI Taxonomy" id="2952227"/>
    <lineage>
        <taxon>Bacteria</taxon>
        <taxon>Pseudomonadati</taxon>
        <taxon>Pseudomonadota</taxon>
        <taxon>Gammaproteobacteria</taxon>
        <taxon>Methylococcales</taxon>
        <taxon>Methylococcaceae</taxon>
        <taxon>Methylomonas</taxon>
    </lineage>
</organism>
<gene>
    <name evidence="1" type="ORF">NP589_18850</name>
</gene>
<sequence>MRFFAWMPGTMGRGAREQQAVIDALGSEAFSPLRWTLVRAALNSRGKNERPEASADWDGALNSWSPVSYEAMGRWMLEEAVANQFLRTAPLVSRRRA</sequence>
<dbReference type="Proteomes" id="UP001524570">
    <property type="component" value="Unassembled WGS sequence"/>
</dbReference>
<evidence type="ECO:0000313" key="2">
    <source>
        <dbReference type="Proteomes" id="UP001524570"/>
    </source>
</evidence>
<proteinExistence type="predicted"/>
<dbReference type="EMBL" id="JANIBL010000074">
    <property type="protein sequence ID" value="MCQ8119488.1"/>
    <property type="molecule type" value="Genomic_DNA"/>
</dbReference>
<accession>A0ABT1TXH8</accession>
<keyword evidence="2" id="KW-1185">Reference proteome</keyword>
<reference evidence="1 2" key="1">
    <citation type="submission" date="2022-07" db="EMBL/GenBank/DDBJ databases">
        <title>Methylomonas rivi sp. nov., Methylomonas rosea sp. nov., Methylomonas aureus sp. nov. and Methylomonas subterranea sp. nov., four novel methanotrophs isolated from a freshwater creek and the deep terrestrial subsurface.</title>
        <authorList>
            <person name="Abin C."/>
            <person name="Sankaranarayanan K."/>
            <person name="Garner C."/>
            <person name="Sindelar R."/>
            <person name="Kotary K."/>
            <person name="Garner R."/>
            <person name="Barclay S."/>
            <person name="Lawson P."/>
            <person name="Krumholz L."/>
        </authorList>
    </citation>
    <scope>NUCLEOTIDE SEQUENCE [LARGE SCALE GENOMIC DNA]</scope>
    <source>
        <strain evidence="1 2">WSC-7</strain>
    </source>
</reference>
<protein>
    <submittedName>
        <fullName evidence="1">Uncharacterized protein</fullName>
    </submittedName>
</protein>
<evidence type="ECO:0000313" key="1">
    <source>
        <dbReference type="EMBL" id="MCQ8119488.1"/>
    </source>
</evidence>
<dbReference type="RefSeq" id="WP_256608341.1">
    <property type="nucleotide sequence ID" value="NZ_JANIBL010000074.1"/>
</dbReference>
<name>A0ABT1TXH8_9GAMM</name>
<comment type="caution">
    <text evidence="1">The sequence shown here is derived from an EMBL/GenBank/DDBJ whole genome shotgun (WGS) entry which is preliminary data.</text>
</comment>